<dbReference type="Proteomes" id="UP000183557">
    <property type="component" value="Unassembled WGS sequence"/>
</dbReference>
<dbReference type="RefSeq" id="WP_075034904.1">
    <property type="nucleotide sequence ID" value="NZ_FOSB01000001.1"/>
</dbReference>
<accession>A0A1I3PXW9</accession>
<comment type="subcellular location">
    <subcellularLocation>
        <location evidence="1">Membrane</location>
        <topology evidence="1">Multi-pass membrane protein</topology>
    </subcellularLocation>
</comment>
<reference evidence="8" key="1">
    <citation type="submission" date="2016-10" db="EMBL/GenBank/DDBJ databases">
        <authorList>
            <person name="Varghese N."/>
            <person name="Submissions S."/>
        </authorList>
    </citation>
    <scope>NUCLEOTIDE SEQUENCE [LARGE SCALE GENOMIC DNA]</scope>
    <source>
        <strain evidence="8">CGMCC 1.3704</strain>
    </source>
</reference>
<evidence type="ECO:0000256" key="6">
    <source>
        <dbReference type="SAM" id="Phobius"/>
    </source>
</evidence>
<dbReference type="InterPro" id="IPR000515">
    <property type="entry name" value="MetI-like"/>
</dbReference>
<proteinExistence type="predicted"/>
<feature type="transmembrane region" description="Helical" evidence="6">
    <location>
        <begin position="335"/>
        <end position="354"/>
    </location>
</feature>
<feature type="transmembrane region" description="Helical" evidence="6">
    <location>
        <begin position="408"/>
        <end position="434"/>
    </location>
</feature>
<organism evidence="7 8">
    <name type="scientific">Halobacillus dabanensis</name>
    <dbReference type="NCBI Taxonomy" id="240302"/>
    <lineage>
        <taxon>Bacteria</taxon>
        <taxon>Bacillati</taxon>
        <taxon>Bacillota</taxon>
        <taxon>Bacilli</taxon>
        <taxon>Bacillales</taxon>
        <taxon>Bacillaceae</taxon>
        <taxon>Halobacillus</taxon>
    </lineage>
</organism>
<dbReference type="GO" id="GO:0016020">
    <property type="term" value="C:membrane"/>
    <property type="evidence" value="ECO:0007669"/>
    <property type="project" value="UniProtKB-SubCell"/>
</dbReference>
<feature type="transmembrane region" description="Helical" evidence="6">
    <location>
        <begin position="127"/>
        <end position="153"/>
    </location>
</feature>
<dbReference type="PANTHER" id="PTHR43839">
    <property type="entry name" value="OPPC IN A BINDING PROTEIN-DEPENDENT TRANSPORT SYSTEM"/>
    <property type="match status" value="1"/>
</dbReference>
<feature type="transmembrane region" description="Helical" evidence="6">
    <location>
        <begin position="440"/>
        <end position="462"/>
    </location>
</feature>
<feature type="transmembrane region" description="Helical" evidence="6">
    <location>
        <begin position="7"/>
        <end position="27"/>
    </location>
</feature>
<feature type="transmembrane region" description="Helical" evidence="6">
    <location>
        <begin position="225"/>
        <end position="250"/>
    </location>
</feature>
<keyword evidence="2" id="KW-0813">Transport</keyword>
<dbReference type="PROSITE" id="PS51257">
    <property type="entry name" value="PROKAR_LIPOPROTEIN"/>
    <property type="match status" value="1"/>
</dbReference>
<keyword evidence="3 6" id="KW-0812">Transmembrane</keyword>
<keyword evidence="4 6" id="KW-1133">Transmembrane helix</keyword>
<gene>
    <name evidence="7" type="ORF">SAMN04487936_101457</name>
</gene>
<feature type="transmembrane region" description="Helical" evidence="6">
    <location>
        <begin position="550"/>
        <end position="571"/>
    </location>
</feature>
<keyword evidence="8" id="KW-1185">Reference proteome</keyword>
<evidence type="ECO:0000256" key="5">
    <source>
        <dbReference type="ARBA" id="ARBA00023136"/>
    </source>
</evidence>
<dbReference type="AlphaFoldDB" id="A0A1I3PXW9"/>
<dbReference type="OrthoDB" id="2958608at2"/>
<evidence type="ECO:0000313" key="7">
    <source>
        <dbReference type="EMBL" id="SFJ25786.1"/>
    </source>
</evidence>
<dbReference type="SUPFAM" id="SSF161098">
    <property type="entry name" value="MetI-like"/>
    <property type="match status" value="2"/>
</dbReference>
<name>A0A1I3PXW9_HALDA</name>
<feature type="transmembrane region" description="Helical" evidence="6">
    <location>
        <begin position="483"/>
        <end position="502"/>
    </location>
</feature>
<feature type="transmembrane region" description="Helical" evidence="6">
    <location>
        <begin position="256"/>
        <end position="276"/>
    </location>
</feature>
<sequence>MKVVNGFTKYLVSVLGIILLSCVPVLFKHGYRFDFLYYLQTVWGVLRNIGSPSEWVFQHRVGTQYVEKPLFSYIFDNYLYSMTILFSALLIAIIFGMALALFCMGIPQKWKRGIHTSLNSLEAMPDILFLFLLQMLVVWYFNTFDVLLFPFVYLGEEKLYLSPILSLCILPMVLFFRLFLLLLEEEWTKDYVQLARSKGFSKTYILLKHCFRNIKTSFVIQSKPIVWFTLSSLLVIEYLHNIYGIVRLIFFDTRPFILAVALILIFTPFFLIYTFLEGLIKTEPVSQQVRPPKMLTAANAFSRRGGKQIFNMELIFDSIKRMVSAFKDVSRKPTFLLGCGYMIGITVLSISYTVSAEVPVEPYGIYQDEAGEYQTPPHRPDDGILWLGSNLNGYPIWTMLLTGAKYTVGVVLCISFVRILSGYLFAFPYVFWFGERTKKIINYLADGMQFLPLSLVTYLLLIDRIRFHGNERMTAENLMVPNFILEVVILVVFSIPVVLHTIGEESDELVKKEFIQASILLGASKSKVFFKHMTLHLIPRLIHLSAQQMIQVLQVLMHLGVLGIFLGGTIIGNREGASQSLLYEWTSMFETMRIGIMTERYWLILPVLVAYVLLIFSIQTIRNRLIEHQQRAIGLHEGKKGIKRMGKGGVGNEQRKLSIDENSFEFAHNKTGFE</sequence>
<evidence type="ECO:0000313" key="8">
    <source>
        <dbReference type="Proteomes" id="UP000183557"/>
    </source>
</evidence>
<feature type="transmembrane region" description="Helical" evidence="6">
    <location>
        <begin position="383"/>
        <end position="401"/>
    </location>
</feature>
<feature type="transmembrane region" description="Helical" evidence="6">
    <location>
        <begin position="601"/>
        <end position="621"/>
    </location>
</feature>
<evidence type="ECO:0000256" key="3">
    <source>
        <dbReference type="ARBA" id="ARBA00022692"/>
    </source>
</evidence>
<dbReference type="CDD" id="cd06261">
    <property type="entry name" value="TM_PBP2"/>
    <property type="match status" value="1"/>
</dbReference>
<feature type="transmembrane region" description="Helical" evidence="6">
    <location>
        <begin position="159"/>
        <end position="183"/>
    </location>
</feature>
<keyword evidence="5 6" id="KW-0472">Membrane</keyword>
<evidence type="ECO:0000256" key="4">
    <source>
        <dbReference type="ARBA" id="ARBA00022989"/>
    </source>
</evidence>
<feature type="transmembrane region" description="Helical" evidence="6">
    <location>
        <begin position="78"/>
        <end position="106"/>
    </location>
</feature>
<evidence type="ECO:0000256" key="2">
    <source>
        <dbReference type="ARBA" id="ARBA00022448"/>
    </source>
</evidence>
<dbReference type="InterPro" id="IPR035906">
    <property type="entry name" value="MetI-like_sf"/>
</dbReference>
<protein>
    <submittedName>
        <fullName evidence="7">Peptide/nickel transport system permease protein</fullName>
    </submittedName>
</protein>
<dbReference type="GO" id="GO:0055085">
    <property type="term" value="P:transmembrane transport"/>
    <property type="evidence" value="ECO:0007669"/>
    <property type="project" value="InterPro"/>
</dbReference>
<dbReference type="Gene3D" id="1.10.3720.10">
    <property type="entry name" value="MetI-like"/>
    <property type="match status" value="2"/>
</dbReference>
<dbReference type="EMBL" id="FOSB01000001">
    <property type="protein sequence ID" value="SFJ25786.1"/>
    <property type="molecule type" value="Genomic_DNA"/>
</dbReference>
<evidence type="ECO:0000256" key="1">
    <source>
        <dbReference type="ARBA" id="ARBA00004141"/>
    </source>
</evidence>
<dbReference type="PANTHER" id="PTHR43839:SF3">
    <property type="entry name" value="OLIGOPEPTIDE ABC TRANSPORTER, PERMEASE PROTEIN"/>
    <property type="match status" value="1"/>
</dbReference>